<proteinExistence type="predicted"/>
<protein>
    <recommendedName>
        <fullName evidence="3">MATA-HMG</fullName>
    </recommendedName>
</protein>
<dbReference type="EMBL" id="JEMT01017104">
    <property type="protein sequence ID" value="EXX68828.1"/>
    <property type="molecule type" value="Genomic_DNA"/>
</dbReference>
<dbReference type="InterPro" id="IPR036910">
    <property type="entry name" value="HMG_box_dom_sf"/>
</dbReference>
<reference evidence="1 2" key="1">
    <citation type="submission" date="2014-02" db="EMBL/GenBank/DDBJ databases">
        <title>Single nucleus genome sequencing reveals high similarity among nuclei of an endomycorrhizal fungus.</title>
        <authorList>
            <person name="Lin K."/>
            <person name="Geurts R."/>
            <person name="Zhang Z."/>
            <person name="Limpens E."/>
            <person name="Saunders D.G."/>
            <person name="Mu D."/>
            <person name="Pang E."/>
            <person name="Cao H."/>
            <person name="Cha H."/>
            <person name="Lin T."/>
            <person name="Zhou Q."/>
            <person name="Shang Y."/>
            <person name="Li Y."/>
            <person name="Ivanov S."/>
            <person name="Sharma T."/>
            <person name="Velzen R.V."/>
            <person name="Ruijter N.D."/>
            <person name="Aanen D.K."/>
            <person name="Win J."/>
            <person name="Kamoun S."/>
            <person name="Bisseling T."/>
            <person name="Huang S."/>
        </authorList>
    </citation>
    <scope>NUCLEOTIDE SEQUENCE [LARGE SCALE GENOMIC DNA]</scope>
    <source>
        <strain evidence="2">DAOM197198w</strain>
    </source>
</reference>
<dbReference type="HOGENOM" id="CLU_1125043_0_0_1"/>
<dbReference type="AlphaFoldDB" id="A0A015MPX2"/>
<gene>
    <name evidence="1" type="ORF">RirG_101560</name>
</gene>
<keyword evidence="2" id="KW-1185">Reference proteome</keyword>
<name>A0A015MPX2_RHIIW</name>
<accession>A0A015MPX2</accession>
<dbReference type="OrthoDB" id="5598240at2759"/>
<sequence length="220" mass="25473">MNVKKSTKYEIPLFKVPFPPELSVGEILGSRSEDKLKSRAPNGYLIYRLAFLKELRKRTDDILSMTKISSHISSMWFNEKTAVRDAYKKLSEDVENRLTEIRQKEKLIIVDESFSPDLQDNNSSSGIAEYNNVSSPSHIPILSDPFSQLYDSPYPLSLQQSPFPSEITVNVDPSYIQIPNFNHPYQHFIPEDDFFNINHFYIDSCSCEICCYNFIKYGQF</sequence>
<evidence type="ECO:0000313" key="1">
    <source>
        <dbReference type="EMBL" id="EXX68828.1"/>
    </source>
</evidence>
<dbReference type="SMR" id="A0A015MPX2"/>
<evidence type="ECO:0000313" key="2">
    <source>
        <dbReference type="Proteomes" id="UP000022910"/>
    </source>
</evidence>
<evidence type="ECO:0008006" key="3">
    <source>
        <dbReference type="Google" id="ProtNLM"/>
    </source>
</evidence>
<dbReference type="SUPFAM" id="SSF47095">
    <property type="entry name" value="HMG-box"/>
    <property type="match status" value="1"/>
</dbReference>
<dbReference type="Gene3D" id="1.10.30.10">
    <property type="entry name" value="High mobility group box domain"/>
    <property type="match status" value="1"/>
</dbReference>
<dbReference type="Proteomes" id="UP000022910">
    <property type="component" value="Unassembled WGS sequence"/>
</dbReference>
<organism evidence="1 2">
    <name type="scientific">Rhizophagus irregularis (strain DAOM 197198w)</name>
    <name type="common">Glomus intraradices</name>
    <dbReference type="NCBI Taxonomy" id="1432141"/>
    <lineage>
        <taxon>Eukaryota</taxon>
        <taxon>Fungi</taxon>
        <taxon>Fungi incertae sedis</taxon>
        <taxon>Mucoromycota</taxon>
        <taxon>Glomeromycotina</taxon>
        <taxon>Glomeromycetes</taxon>
        <taxon>Glomerales</taxon>
        <taxon>Glomeraceae</taxon>
        <taxon>Rhizophagus</taxon>
    </lineage>
</organism>
<comment type="caution">
    <text evidence="1">The sequence shown here is derived from an EMBL/GenBank/DDBJ whole genome shotgun (WGS) entry which is preliminary data.</text>
</comment>